<feature type="transmembrane region" description="Helical" evidence="4">
    <location>
        <begin position="45"/>
        <end position="67"/>
    </location>
</feature>
<dbReference type="InterPro" id="IPR036259">
    <property type="entry name" value="MFS_trans_sf"/>
</dbReference>
<dbReference type="CDD" id="cd17370">
    <property type="entry name" value="MFS_MJ1317_like"/>
    <property type="match status" value="1"/>
</dbReference>
<feature type="transmembrane region" description="Helical" evidence="4">
    <location>
        <begin position="287"/>
        <end position="306"/>
    </location>
</feature>
<dbReference type="PROSITE" id="PS50850">
    <property type="entry name" value="MFS"/>
    <property type="match status" value="1"/>
</dbReference>
<feature type="transmembrane region" description="Helical" evidence="4">
    <location>
        <begin position="87"/>
        <end position="110"/>
    </location>
</feature>
<evidence type="ECO:0000313" key="7">
    <source>
        <dbReference type="Proteomes" id="UP000293550"/>
    </source>
</evidence>
<dbReference type="RefSeq" id="WP_130154548.1">
    <property type="nucleotide sequence ID" value="NZ_SCFB01000020.1"/>
</dbReference>
<dbReference type="AlphaFoldDB" id="A0A4Q7DGR1"/>
<evidence type="ECO:0000313" key="6">
    <source>
        <dbReference type="EMBL" id="RZI45269.1"/>
    </source>
</evidence>
<protein>
    <submittedName>
        <fullName evidence="6">MFS transporter</fullName>
    </submittedName>
</protein>
<feature type="transmembrane region" description="Helical" evidence="4">
    <location>
        <begin position="257"/>
        <end position="275"/>
    </location>
</feature>
<name>A0A4Q7DGR1_9PROT</name>
<reference evidence="6 7" key="1">
    <citation type="submission" date="2018-10" db="EMBL/GenBank/DDBJ databases">
        <title>An updated phylogeny of the Alphaproteobacteria reveals that the parasitic Rickettsiales and Holosporales have independent origins.</title>
        <authorList>
            <person name="Munoz-Gomez S.A."/>
            <person name="Hess S."/>
            <person name="Burger G."/>
            <person name="Lang B.F."/>
            <person name="Susko E."/>
            <person name="Slamovits C.H."/>
            <person name="Roger A.J."/>
        </authorList>
    </citation>
    <scope>NUCLEOTIDE SEQUENCE [LARGE SCALE GENOMIC DNA]</scope>
    <source>
        <strain evidence="6">HOLO01</strain>
    </source>
</reference>
<organism evidence="6 7">
    <name type="scientific">Candidatus Finniella inopinata</name>
    <dbReference type="NCBI Taxonomy" id="1696036"/>
    <lineage>
        <taxon>Bacteria</taxon>
        <taxon>Pseudomonadati</taxon>
        <taxon>Pseudomonadota</taxon>
        <taxon>Alphaproteobacteria</taxon>
        <taxon>Holosporales</taxon>
        <taxon>Candidatus Paracaedibacteraceae</taxon>
        <taxon>Candidatus Finniella</taxon>
    </lineage>
</organism>
<feature type="transmembrane region" description="Helical" evidence="4">
    <location>
        <begin position="17"/>
        <end position="38"/>
    </location>
</feature>
<sequence length="405" mass="42992">MTIPPSSLSSRTPVPKAIWAIGLASFLINVSSVIVFGLSAVYMKTILGVATGWIGLLEGIVEASAYAVKVFSGVFSDYLKRRKIIMVWGFGLATLARPILALSSSFGAVFTSRVLDRIGNGVQSTPRDALVGDLSPESIKGTCYGLRQSLATAGSFFGGIVGVAAMLLTNQNFHQVFWIATIPAVMGLLILIFAVKDSPTQQSGEAIKRHPIRIADLHRLGGTYWMLMIVAGVFMLARVGEAMLILHAHQNFGLSESYIPLILILYNGTNSLASYPIGRLSDKVSRYALLGIGFAVLIVADILLATATNLSIMLMGVAVWGVQIGITQSMFMALIADTVPNDLRGTGFGFFYLTSAIALVLAGTMGGTIAQLYGEAMTFTASGIIGAVSLATLLILIPFRKKATS</sequence>
<gene>
    <name evidence="6" type="ORF">EQU50_07715</name>
</gene>
<dbReference type="PANTHER" id="PTHR23518">
    <property type="entry name" value="C-METHYLTRANSFERASE"/>
    <property type="match status" value="1"/>
</dbReference>
<dbReference type="GO" id="GO:0022857">
    <property type="term" value="F:transmembrane transporter activity"/>
    <property type="evidence" value="ECO:0007669"/>
    <property type="project" value="InterPro"/>
</dbReference>
<feature type="transmembrane region" description="Helical" evidence="4">
    <location>
        <begin position="150"/>
        <end position="169"/>
    </location>
</feature>
<dbReference type="Proteomes" id="UP000293550">
    <property type="component" value="Unassembled WGS sequence"/>
</dbReference>
<feature type="domain" description="Major facilitator superfamily (MFS) profile" evidence="5">
    <location>
        <begin position="17"/>
        <end position="401"/>
    </location>
</feature>
<keyword evidence="1 4" id="KW-0812">Transmembrane</keyword>
<dbReference type="Pfam" id="PF07690">
    <property type="entry name" value="MFS_1"/>
    <property type="match status" value="1"/>
</dbReference>
<evidence type="ECO:0000259" key="5">
    <source>
        <dbReference type="PROSITE" id="PS50850"/>
    </source>
</evidence>
<accession>A0A4Q7DGR1</accession>
<dbReference type="SUPFAM" id="SSF103473">
    <property type="entry name" value="MFS general substrate transporter"/>
    <property type="match status" value="1"/>
</dbReference>
<feature type="transmembrane region" description="Helical" evidence="4">
    <location>
        <begin position="175"/>
        <end position="195"/>
    </location>
</feature>
<dbReference type="InterPro" id="IPR011701">
    <property type="entry name" value="MFS"/>
</dbReference>
<feature type="transmembrane region" description="Helical" evidence="4">
    <location>
        <begin position="312"/>
        <end position="336"/>
    </location>
</feature>
<evidence type="ECO:0000256" key="2">
    <source>
        <dbReference type="ARBA" id="ARBA00022989"/>
    </source>
</evidence>
<evidence type="ECO:0000256" key="1">
    <source>
        <dbReference type="ARBA" id="ARBA00022692"/>
    </source>
</evidence>
<feature type="transmembrane region" description="Helical" evidence="4">
    <location>
        <begin position="379"/>
        <end position="399"/>
    </location>
</feature>
<keyword evidence="2 4" id="KW-1133">Transmembrane helix</keyword>
<dbReference type="Gene3D" id="1.20.1250.20">
    <property type="entry name" value="MFS general substrate transporter like domains"/>
    <property type="match status" value="2"/>
</dbReference>
<dbReference type="InterPro" id="IPR020846">
    <property type="entry name" value="MFS_dom"/>
</dbReference>
<keyword evidence="3 4" id="KW-0472">Membrane</keyword>
<proteinExistence type="predicted"/>
<dbReference type="OrthoDB" id="9803985at2"/>
<dbReference type="EMBL" id="SCFB01000020">
    <property type="protein sequence ID" value="RZI45269.1"/>
    <property type="molecule type" value="Genomic_DNA"/>
</dbReference>
<feature type="transmembrane region" description="Helical" evidence="4">
    <location>
        <begin position="216"/>
        <end position="237"/>
    </location>
</feature>
<dbReference type="PANTHER" id="PTHR23518:SF2">
    <property type="entry name" value="MAJOR FACILITATOR SUPERFAMILY TRANSPORTER"/>
    <property type="match status" value="1"/>
</dbReference>
<evidence type="ECO:0000256" key="3">
    <source>
        <dbReference type="ARBA" id="ARBA00023136"/>
    </source>
</evidence>
<keyword evidence="7" id="KW-1185">Reference proteome</keyword>
<comment type="caution">
    <text evidence="6">The sequence shown here is derived from an EMBL/GenBank/DDBJ whole genome shotgun (WGS) entry which is preliminary data.</text>
</comment>
<evidence type="ECO:0000256" key="4">
    <source>
        <dbReference type="SAM" id="Phobius"/>
    </source>
</evidence>
<feature type="transmembrane region" description="Helical" evidence="4">
    <location>
        <begin position="348"/>
        <end position="373"/>
    </location>
</feature>